<reference evidence="1 2" key="1">
    <citation type="journal article" date="2012" name="Int. J. Syst. Evol. Microbiol.">
        <title>Vibrio caribbeanicus sp. nov., isolated from the marine sponge Scleritoderma cyanea.</title>
        <authorList>
            <person name="Hoffmann M."/>
            <person name="Monday S.R."/>
            <person name="Allard M.W."/>
            <person name="Strain E.A."/>
            <person name="Whittaker P."/>
            <person name="Naum M."/>
            <person name="McCarthy P.J."/>
            <person name="Lopez J.V."/>
            <person name="Fischer M."/>
            <person name="Brown E.W."/>
        </authorList>
    </citation>
    <scope>NUCLEOTIDE SEQUENCE [LARGE SCALE GENOMIC DNA]</scope>
    <source>
        <strain evidence="1 2">LMG 19158</strain>
    </source>
</reference>
<accession>F9RNF7</accession>
<dbReference type="eggNOG" id="ENOG5031NP7">
    <property type="taxonomic scope" value="Bacteria"/>
</dbReference>
<comment type="caution">
    <text evidence="1">The sequence shown here is derived from an EMBL/GenBank/DDBJ whole genome shotgun (WGS) entry which is preliminary data.</text>
</comment>
<proteinExistence type="predicted"/>
<name>F9RNF7_9VIBR</name>
<sequence>MKDYALASCLIAIDPQNPLARDLAGMKRAHSFMGKGKYRIVQDQHTFETLSDPYAEAANFMIQQSERLIGVMKNGQRSKSYGCLQVYHSQAFEELIAEQDRFMYLTEMK</sequence>
<evidence type="ECO:0000313" key="1">
    <source>
        <dbReference type="EMBL" id="EGU36982.1"/>
    </source>
</evidence>
<gene>
    <name evidence="1" type="ORF">VIS19158_17716</name>
</gene>
<dbReference type="EMBL" id="AFWE01000112">
    <property type="protein sequence ID" value="EGU36982.1"/>
    <property type="molecule type" value="Genomic_DNA"/>
</dbReference>
<dbReference type="Gene3D" id="1.20.120.1620">
    <property type="match status" value="1"/>
</dbReference>
<dbReference type="Proteomes" id="UP000004349">
    <property type="component" value="Unassembled WGS sequence"/>
</dbReference>
<organism evidence="1 2">
    <name type="scientific">Vibrio scophthalmi LMG 19158</name>
    <dbReference type="NCBI Taxonomy" id="870967"/>
    <lineage>
        <taxon>Bacteria</taxon>
        <taxon>Pseudomonadati</taxon>
        <taxon>Pseudomonadota</taxon>
        <taxon>Gammaproteobacteria</taxon>
        <taxon>Vibrionales</taxon>
        <taxon>Vibrionaceae</taxon>
        <taxon>Vibrio</taxon>
    </lineage>
</organism>
<evidence type="ECO:0000313" key="2">
    <source>
        <dbReference type="Proteomes" id="UP000004349"/>
    </source>
</evidence>
<protein>
    <submittedName>
        <fullName evidence="1">Uncharacterized protein</fullName>
    </submittedName>
</protein>
<dbReference type="InterPro" id="IPR038314">
    <property type="entry name" value="T6SS_sf"/>
</dbReference>
<dbReference type="AlphaFoldDB" id="F9RNF7"/>